<dbReference type="InterPro" id="IPR036770">
    <property type="entry name" value="Ankyrin_rpt-contain_sf"/>
</dbReference>
<evidence type="ECO:0000256" key="1">
    <source>
        <dbReference type="ARBA" id="ARBA00022737"/>
    </source>
</evidence>
<dbReference type="Proteomes" id="UP000325395">
    <property type="component" value="Unassembled WGS sequence"/>
</dbReference>
<feature type="repeat" description="ANK" evidence="3">
    <location>
        <begin position="72"/>
        <end position="104"/>
    </location>
</feature>
<evidence type="ECO:0000313" key="4">
    <source>
        <dbReference type="EMBL" id="KAE8422386.1"/>
    </source>
</evidence>
<evidence type="ECO:0000256" key="2">
    <source>
        <dbReference type="ARBA" id="ARBA00023043"/>
    </source>
</evidence>
<sequence>MDQRSLDRELYEASEQGNLESARALLDRGADPNAEGFSWYSCALQAAARRTSVELVQLLLDRGANINTAGGYHGSALIGAAQYGNTEIVILLVNAGANLNERGQYGTALAVARDKHFEDVVKILERAGATEWRPDNKGY</sequence>
<dbReference type="InterPro" id="IPR051631">
    <property type="entry name" value="Ankyrin-KH/SAM_domain"/>
</dbReference>
<dbReference type="SUPFAM" id="SSF48403">
    <property type="entry name" value="Ankyrin repeat"/>
    <property type="match status" value="1"/>
</dbReference>
<dbReference type="Gene3D" id="1.25.40.20">
    <property type="entry name" value="Ankyrin repeat-containing domain"/>
    <property type="match status" value="1"/>
</dbReference>
<reference evidence="4 5" key="1">
    <citation type="submission" date="2019-04" db="EMBL/GenBank/DDBJ databases">
        <authorList>
            <consortium name="DOE Joint Genome Institute"/>
            <person name="Mondo S."/>
            <person name="Kjaerbolling I."/>
            <person name="Vesth T."/>
            <person name="Frisvad J.C."/>
            <person name="Nybo J.L."/>
            <person name="Theobald S."/>
            <person name="Kildgaard S."/>
            <person name="Isbrandt T."/>
            <person name="Kuo A."/>
            <person name="Sato A."/>
            <person name="Lyhne E.K."/>
            <person name="Kogle M.E."/>
            <person name="Wiebenga A."/>
            <person name="Kun R.S."/>
            <person name="Lubbers R.J."/>
            <person name="Makela M.R."/>
            <person name="Barry K."/>
            <person name="Chovatia M."/>
            <person name="Clum A."/>
            <person name="Daum C."/>
            <person name="Haridas S."/>
            <person name="He G."/>
            <person name="LaButti K."/>
            <person name="Lipzen A."/>
            <person name="Riley R."/>
            <person name="Salamov A."/>
            <person name="Simmons B.A."/>
            <person name="Magnuson J.K."/>
            <person name="Henrissat B."/>
            <person name="Mortensen U.H."/>
            <person name="Larsen T.O."/>
            <person name="Devries R.P."/>
            <person name="Grigoriev I.V."/>
            <person name="Machida M."/>
            <person name="Baker S.E."/>
            <person name="Andersen M.R."/>
            <person name="Cantor M.N."/>
            <person name="Hua S.X."/>
        </authorList>
    </citation>
    <scope>NUCLEOTIDE SEQUENCE [LARGE SCALE GENOMIC DNA]</scope>
    <source>
        <strain evidence="4 5">CBS 117616</strain>
    </source>
</reference>
<name>A0ABQ6X2P9_9EURO</name>
<dbReference type="Pfam" id="PF00023">
    <property type="entry name" value="Ank"/>
    <property type="match status" value="1"/>
</dbReference>
<evidence type="ECO:0000313" key="5">
    <source>
        <dbReference type="Proteomes" id="UP000325395"/>
    </source>
</evidence>
<gene>
    <name evidence="4" type="ORF">BDV36DRAFT_245644</name>
</gene>
<dbReference type="Pfam" id="PF12796">
    <property type="entry name" value="Ank_2"/>
    <property type="match status" value="1"/>
</dbReference>
<dbReference type="PROSITE" id="PS50088">
    <property type="entry name" value="ANK_REPEAT"/>
    <property type="match status" value="2"/>
</dbReference>
<dbReference type="EMBL" id="ML735695">
    <property type="protein sequence ID" value="KAE8422386.1"/>
    <property type="molecule type" value="Genomic_DNA"/>
</dbReference>
<dbReference type="PROSITE" id="PS50297">
    <property type="entry name" value="ANK_REP_REGION"/>
    <property type="match status" value="1"/>
</dbReference>
<keyword evidence="1" id="KW-0677">Repeat</keyword>
<feature type="repeat" description="ANK" evidence="3">
    <location>
        <begin position="43"/>
        <end position="71"/>
    </location>
</feature>
<proteinExistence type="predicted"/>
<dbReference type="SMART" id="SM00248">
    <property type="entry name" value="ANK"/>
    <property type="match status" value="3"/>
</dbReference>
<accession>A0ABQ6X2P9</accession>
<dbReference type="PANTHER" id="PTHR23206">
    <property type="entry name" value="MASK PROTEIN"/>
    <property type="match status" value="1"/>
</dbReference>
<dbReference type="PANTHER" id="PTHR23206:SF8">
    <property type="entry name" value="ANKYRIN REPEAT AND KH DOMAIN-CONTAINING 1"/>
    <property type="match status" value="1"/>
</dbReference>
<organism evidence="4 5">
    <name type="scientific">Aspergillus pseudocaelatus</name>
    <dbReference type="NCBI Taxonomy" id="1825620"/>
    <lineage>
        <taxon>Eukaryota</taxon>
        <taxon>Fungi</taxon>
        <taxon>Dikarya</taxon>
        <taxon>Ascomycota</taxon>
        <taxon>Pezizomycotina</taxon>
        <taxon>Eurotiomycetes</taxon>
        <taxon>Eurotiomycetidae</taxon>
        <taxon>Eurotiales</taxon>
        <taxon>Aspergillaceae</taxon>
        <taxon>Aspergillus</taxon>
        <taxon>Aspergillus subgen. Circumdati</taxon>
    </lineage>
</organism>
<evidence type="ECO:0000256" key="3">
    <source>
        <dbReference type="PROSITE-ProRule" id="PRU00023"/>
    </source>
</evidence>
<dbReference type="InterPro" id="IPR002110">
    <property type="entry name" value="Ankyrin_rpt"/>
</dbReference>
<protein>
    <submittedName>
        <fullName evidence="4">Ankyrin repeat-containing domain protein</fullName>
    </submittedName>
</protein>
<keyword evidence="5" id="KW-1185">Reference proteome</keyword>
<keyword evidence="2 3" id="KW-0040">ANK repeat</keyword>